<evidence type="ECO:0000256" key="1">
    <source>
        <dbReference type="SAM" id="Phobius"/>
    </source>
</evidence>
<organism evidence="2 3">
    <name type="scientific">Rhizobium viscosum</name>
    <name type="common">Arthrobacter viscosus</name>
    <dbReference type="NCBI Taxonomy" id="1673"/>
    <lineage>
        <taxon>Bacteria</taxon>
        <taxon>Pseudomonadati</taxon>
        <taxon>Pseudomonadota</taxon>
        <taxon>Alphaproteobacteria</taxon>
        <taxon>Hyphomicrobiales</taxon>
        <taxon>Rhizobiaceae</taxon>
        <taxon>Rhizobium/Agrobacterium group</taxon>
        <taxon>Rhizobium</taxon>
    </lineage>
</organism>
<name>A0ABR9ITD1_RHIVS</name>
<sequence>MTPAAKYQVKHLSIYIGLIVAVAVIITVGAFIAGG</sequence>
<evidence type="ECO:0000313" key="2">
    <source>
        <dbReference type="EMBL" id="MBE1506462.1"/>
    </source>
</evidence>
<protein>
    <submittedName>
        <fullName evidence="2">Uncharacterized protein</fullName>
    </submittedName>
</protein>
<proteinExistence type="predicted"/>
<reference evidence="2 3" key="1">
    <citation type="submission" date="2020-10" db="EMBL/GenBank/DDBJ databases">
        <title>Sequencing the genomes of 1000 actinobacteria strains.</title>
        <authorList>
            <person name="Klenk H.-P."/>
        </authorList>
    </citation>
    <scope>NUCLEOTIDE SEQUENCE [LARGE SCALE GENOMIC DNA]</scope>
    <source>
        <strain evidence="2 3">DSM 7307</strain>
    </source>
</reference>
<gene>
    <name evidence="2" type="ORF">H4W29_003643</name>
</gene>
<evidence type="ECO:0000313" key="3">
    <source>
        <dbReference type="Proteomes" id="UP000620262"/>
    </source>
</evidence>
<keyword evidence="3" id="KW-1185">Reference proteome</keyword>
<accession>A0ABR9ITD1</accession>
<feature type="transmembrane region" description="Helical" evidence="1">
    <location>
        <begin position="12"/>
        <end position="33"/>
    </location>
</feature>
<keyword evidence="1" id="KW-0472">Membrane</keyword>
<dbReference type="EMBL" id="JADBEC010000001">
    <property type="protein sequence ID" value="MBE1506462.1"/>
    <property type="molecule type" value="Genomic_DNA"/>
</dbReference>
<keyword evidence="1" id="KW-1133">Transmembrane helix</keyword>
<comment type="caution">
    <text evidence="2">The sequence shown here is derived from an EMBL/GenBank/DDBJ whole genome shotgun (WGS) entry which is preliminary data.</text>
</comment>
<dbReference type="Proteomes" id="UP000620262">
    <property type="component" value="Unassembled WGS sequence"/>
</dbReference>
<keyword evidence="1" id="KW-0812">Transmembrane</keyword>